<dbReference type="KEGG" id="acae:HYG86_13955"/>
<dbReference type="InterPro" id="IPR036390">
    <property type="entry name" value="WH_DNA-bd_sf"/>
</dbReference>
<evidence type="ECO:0000313" key="3">
    <source>
        <dbReference type="Proteomes" id="UP000516160"/>
    </source>
</evidence>
<dbReference type="PANTHER" id="PTHR33169">
    <property type="entry name" value="PADR-FAMILY TRANSCRIPTIONAL REGULATOR"/>
    <property type="match status" value="1"/>
</dbReference>
<keyword evidence="3" id="KW-1185">Reference proteome</keyword>
<dbReference type="Proteomes" id="UP000516160">
    <property type="component" value="Chromosome"/>
</dbReference>
<dbReference type="Gene3D" id="1.10.10.10">
    <property type="entry name" value="Winged helix-like DNA-binding domain superfamily/Winged helix DNA-binding domain"/>
    <property type="match status" value="1"/>
</dbReference>
<dbReference type="AlphaFoldDB" id="A0A7G9WAS6"/>
<dbReference type="InterPro" id="IPR005149">
    <property type="entry name" value="Tscrpt_reg_PadR_N"/>
</dbReference>
<dbReference type="InterPro" id="IPR052509">
    <property type="entry name" value="Metal_resp_DNA-bind_regulator"/>
</dbReference>
<proteinExistence type="predicted"/>
<accession>A0A7G9WAS6</accession>
<dbReference type="PANTHER" id="PTHR33169:SF13">
    <property type="entry name" value="PADR-FAMILY TRANSCRIPTIONAL REGULATOR"/>
    <property type="match status" value="1"/>
</dbReference>
<dbReference type="InterPro" id="IPR036388">
    <property type="entry name" value="WH-like_DNA-bd_sf"/>
</dbReference>
<organism evidence="2 3">
    <name type="scientific">Alkalicella caledoniensis</name>
    <dbReference type="NCBI Taxonomy" id="2731377"/>
    <lineage>
        <taxon>Bacteria</taxon>
        <taxon>Bacillati</taxon>
        <taxon>Bacillota</taxon>
        <taxon>Clostridia</taxon>
        <taxon>Eubacteriales</taxon>
        <taxon>Proteinivoracaceae</taxon>
        <taxon>Alkalicella</taxon>
    </lineage>
</organism>
<feature type="domain" description="Transcription regulator PadR N-terminal" evidence="1">
    <location>
        <begin position="24"/>
        <end position="87"/>
    </location>
</feature>
<dbReference type="Pfam" id="PF03551">
    <property type="entry name" value="PadR"/>
    <property type="match status" value="1"/>
</dbReference>
<dbReference type="SUPFAM" id="SSF46785">
    <property type="entry name" value="Winged helix' DNA-binding domain"/>
    <property type="match status" value="1"/>
</dbReference>
<name>A0A7G9WAS6_ALKCA</name>
<sequence length="110" mass="12304">MNDKMLKKYLPLSEATFYTLLSLTKPMHGYAIMQFVENLSGGAVKLGAGTLYGILGKLEKEEIIEIYAEVDRKKSYILTENGRYLLEKELARLNRLVSNANSVLAKGVGF</sequence>
<gene>
    <name evidence="2" type="ORF">HYG86_13955</name>
</gene>
<dbReference type="RefSeq" id="WP_213166193.1">
    <property type="nucleotide sequence ID" value="NZ_CP058559.1"/>
</dbReference>
<evidence type="ECO:0000259" key="1">
    <source>
        <dbReference type="Pfam" id="PF03551"/>
    </source>
</evidence>
<protein>
    <submittedName>
        <fullName evidence="2">PadR family transcriptional regulator</fullName>
    </submittedName>
</protein>
<reference evidence="2 3" key="1">
    <citation type="submission" date="2020-07" db="EMBL/GenBank/DDBJ databases">
        <title>Alkalicella. sp. LB2 genome.</title>
        <authorList>
            <person name="Postec A."/>
            <person name="Quemeneur M."/>
        </authorList>
    </citation>
    <scope>NUCLEOTIDE SEQUENCE [LARGE SCALE GENOMIC DNA]</scope>
    <source>
        <strain evidence="2 3">LB2</strain>
    </source>
</reference>
<dbReference type="EMBL" id="CP058559">
    <property type="protein sequence ID" value="QNO15788.1"/>
    <property type="molecule type" value="Genomic_DNA"/>
</dbReference>
<evidence type="ECO:0000313" key="2">
    <source>
        <dbReference type="EMBL" id="QNO15788.1"/>
    </source>
</evidence>